<evidence type="ECO:0000313" key="2">
    <source>
        <dbReference type="Proteomes" id="UP001432011"/>
    </source>
</evidence>
<keyword evidence="2" id="KW-1185">Reference proteome</keyword>
<dbReference type="InterPro" id="IPR047738">
    <property type="entry name" value="SAV_2336-like_N"/>
</dbReference>
<gene>
    <name evidence="1" type="ORF">OG913_10950</name>
</gene>
<reference evidence="1" key="1">
    <citation type="submission" date="2022-10" db="EMBL/GenBank/DDBJ databases">
        <title>The complete genomes of actinobacterial strains from the NBC collection.</title>
        <authorList>
            <person name="Joergensen T.S."/>
            <person name="Alvarez Arevalo M."/>
            <person name="Sterndorff E.B."/>
            <person name="Faurdal D."/>
            <person name="Vuksanovic O."/>
            <person name="Mourched A.-S."/>
            <person name="Charusanti P."/>
            <person name="Shaw S."/>
            <person name="Blin K."/>
            <person name="Weber T."/>
        </authorList>
    </citation>
    <scope>NUCLEOTIDE SEQUENCE</scope>
    <source>
        <strain evidence="1">NBC_00254</strain>
    </source>
</reference>
<organism evidence="1 2">
    <name type="scientific">Microbispora hainanensis</name>
    <dbReference type="NCBI Taxonomy" id="568844"/>
    <lineage>
        <taxon>Bacteria</taxon>
        <taxon>Bacillati</taxon>
        <taxon>Actinomycetota</taxon>
        <taxon>Actinomycetes</taxon>
        <taxon>Streptosporangiales</taxon>
        <taxon>Streptosporangiaceae</taxon>
        <taxon>Microbispora</taxon>
    </lineage>
</organism>
<name>A0ABZ1SWV2_9ACTN</name>
<dbReference type="EMBL" id="CP108085">
    <property type="protein sequence ID" value="WUP77503.1"/>
    <property type="molecule type" value="Genomic_DNA"/>
</dbReference>
<dbReference type="RefSeq" id="WP_328710301.1">
    <property type="nucleotide sequence ID" value="NZ_CP108085.1"/>
</dbReference>
<dbReference type="Proteomes" id="UP001432011">
    <property type="component" value="Chromosome"/>
</dbReference>
<accession>A0ABZ1SWV2</accession>
<dbReference type="NCBIfam" id="NF041121">
    <property type="entry name" value="SAV_2336_NTERM"/>
    <property type="match status" value="1"/>
</dbReference>
<proteinExistence type="predicted"/>
<evidence type="ECO:0000313" key="1">
    <source>
        <dbReference type="EMBL" id="WUP77503.1"/>
    </source>
</evidence>
<sequence length="550" mass="59643">MTIDRLSDVLSRTGLDMSAQELSDVLWLAAHLSPESDSVDISGRTAAHPSLEAPADPHSATSWTAETAPETATTEFALGLELPADDPSGDVHRIQVPDAPMVRHSLPIQRALRPLKRTVPSRVRNVMNEAATAAEIARTGRWIPVMRGAPERWLDLALVVDTGPTMRPWHPMVGELRAVLGQVGAFRDIHVSYLVGDRIALGPDASPGSPAALVDPTGRRVVLVLTDCSGRHWWEGTAQPVVQMWARRNATAVLQPLPERLWRRTAVPVIPGLAAQGKPCGPNTTLHFRPFEETPPASGIPLPVVELDPAWIGDWARLVAGGDTVATAMTYVSARPRSLAQRVDEERSIDLEDRVLRFRATASPEAVRLAGYVAVSTPALPVMRHLQRALLPRSRPQHLAEVLLSGLFRHVSGDHYEFIDERARMAALQLLPRSEAWHAADVLNRLSTGIQASVATAAATFGAVLGEEPDAVTSSRSDRGRPFAFLNAEVLRSLSDLDIPPRRAETRFTGAPASTSPRTTPAITHLPSSVQATRSRPGCGVKVNERRLPC</sequence>
<protein>
    <submittedName>
        <fullName evidence="1">SAV_2336 family protein</fullName>
    </submittedName>
</protein>